<evidence type="ECO:0000256" key="5">
    <source>
        <dbReference type="ARBA" id="ARBA00022842"/>
    </source>
</evidence>
<evidence type="ECO:0000256" key="6">
    <source>
        <dbReference type="SAM" id="MobiDB-lite"/>
    </source>
</evidence>
<proteinExistence type="predicted"/>
<evidence type="ECO:0000256" key="2">
    <source>
        <dbReference type="ARBA" id="ARBA00022723"/>
    </source>
</evidence>
<keyword evidence="1" id="KW-0436">Ligase</keyword>
<keyword evidence="2" id="KW-0479">Metal-binding</keyword>
<reference evidence="8 9" key="1">
    <citation type="journal article" date="2015" name="Genome Biol. Evol.">
        <title>Comparative Genomics of a Bacterivorous Green Alga Reveals Evolutionary Causalities and Consequences of Phago-Mixotrophic Mode of Nutrition.</title>
        <authorList>
            <person name="Burns J.A."/>
            <person name="Paasch A."/>
            <person name="Narechania A."/>
            <person name="Kim E."/>
        </authorList>
    </citation>
    <scope>NUCLEOTIDE SEQUENCE [LARGE SCALE GENOMIC DNA]</scope>
    <source>
        <strain evidence="8 9">PLY_AMNH</strain>
    </source>
</reference>
<feature type="region of interest" description="Disordered" evidence="6">
    <location>
        <begin position="582"/>
        <end position="656"/>
    </location>
</feature>
<keyword evidence="3" id="KW-0547">Nucleotide-binding</keyword>
<feature type="domain" description="Glutathionylspermidine synthase pre-ATP-grasp-like" evidence="7">
    <location>
        <begin position="480"/>
        <end position="536"/>
    </location>
</feature>
<dbReference type="InterPro" id="IPR005494">
    <property type="entry name" value="GSPS_pre-ATP-grasp-like_dom"/>
</dbReference>
<evidence type="ECO:0000259" key="7">
    <source>
        <dbReference type="Pfam" id="PF03738"/>
    </source>
</evidence>
<evidence type="ECO:0000256" key="4">
    <source>
        <dbReference type="ARBA" id="ARBA00022840"/>
    </source>
</evidence>
<keyword evidence="5" id="KW-0460">Magnesium</keyword>
<accession>A0AAE0LDZ7</accession>
<feature type="domain" description="Glutathionylspermidine synthase pre-ATP-grasp-like" evidence="7">
    <location>
        <begin position="62"/>
        <end position="401"/>
    </location>
</feature>
<evidence type="ECO:0000256" key="3">
    <source>
        <dbReference type="ARBA" id="ARBA00022741"/>
    </source>
</evidence>
<dbReference type="EMBL" id="LGRX02003717">
    <property type="protein sequence ID" value="KAK3281748.1"/>
    <property type="molecule type" value="Genomic_DNA"/>
</dbReference>
<dbReference type="Proteomes" id="UP001190700">
    <property type="component" value="Unassembled WGS sequence"/>
</dbReference>
<name>A0AAE0LDZ7_9CHLO</name>
<dbReference type="Pfam" id="PF03738">
    <property type="entry name" value="GSP_synth"/>
    <property type="match status" value="2"/>
</dbReference>
<dbReference type="GO" id="GO:0046872">
    <property type="term" value="F:metal ion binding"/>
    <property type="evidence" value="ECO:0007669"/>
    <property type="project" value="UniProtKB-KW"/>
</dbReference>
<evidence type="ECO:0000313" key="8">
    <source>
        <dbReference type="EMBL" id="KAK3281748.1"/>
    </source>
</evidence>
<dbReference type="Gene3D" id="3.30.1490.330">
    <property type="match status" value="1"/>
</dbReference>
<keyword evidence="4" id="KW-0067">ATP-binding</keyword>
<sequence>MNSLNFGRHWGNRLTAGGLVAISAVLFDGCYLGPSNEKAAADRQCPRTDYLERVKQNQRKNWKYRIEEAGLTFGKLPGVFWGRALYGDIFGWTDYYWNEEACYNVHSDGMWSIQKASYELHSMCLEAVAEVVEDDMLLQAFGIPQSLWAEVRRSWHAQETDLMGRLDLLWDGKGPPKFAEYNADTPTVLIESASAQRQWLKDKMDEPTLKGKGQFNHIDERLVQAFTCLEAEDLKKPMEIIFSAQSYDKFFKEERQTTKYIQAAAALAGCSSKFIGLEHLQSQGNLLPIHHEVRKIIWKMYPYEWLSQEDLGQYVVQDHLVHAEGRVRWMEPAWKLILSSKAILPYLWSKHPDHPNLLPAYFTAEEMVAQSKEAKHLSSEWVAKPMFGREGQGLTYSDCEHSNFSSLHDFVAASTSRISSDGHALAGDNGQWWTELSSMVGGPAHQFDDWWAGTMRNSLKDHPVWHPRETEDEKHADQLWYTGWPVYQEYHAPARLMGRTVITSCWVIRGQPCGACFREDSDRTTNNNSCFVPHVVTPASKWVEDSPDAAADPSPDTEYTYIQPMPYPITYAQERLRKRLYGEEPDTPPTKRFVPPQDQSESKAPLIRHTRPTGFAADGGGAGGGAGQWRSYHNDKTRRAMPTGWHGNSAGMRASS</sequence>
<protein>
    <recommendedName>
        <fullName evidence="7">Glutathionylspermidine synthase pre-ATP-grasp-like domain-containing protein</fullName>
    </recommendedName>
</protein>
<dbReference type="SUPFAM" id="SSF52440">
    <property type="entry name" value="PreATP-grasp domain"/>
    <property type="match status" value="1"/>
</dbReference>
<evidence type="ECO:0000256" key="1">
    <source>
        <dbReference type="ARBA" id="ARBA00022598"/>
    </source>
</evidence>
<dbReference type="InterPro" id="IPR016185">
    <property type="entry name" value="PreATP-grasp_dom_sf"/>
</dbReference>
<dbReference type="GO" id="GO:0005524">
    <property type="term" value="F:ATP binding"/>
    <property type="evidence" value="ECO:0007669"/>
    <property type="project" value="UniProtKB-KW"/>
</dbReference>
<dbReference type="AlphaFoldDB" id="A0AAE0LDZ7"/>
<comment type="caution">
    <text evidence="8">The sequence shown here is derived from an EMBL/GenBank/DDBJ whole genome shotgun (WGS) entry which is preliminary data.</text>
</comment>
<evidence type="ECO:0000313" key="9">
    <source>
        <dbReference type="Proteomes" id="UP001190700"/>
    </source>
</evidence>
<dbReference type="SUPFAM" id="SSF56059">
    <property type="entry name" value="Glutathione synthetase ATP-binding domain-like"/>
    <property type="match status" value="2"/>
</dbReference>
<feature type="compositionally biased region" description="Gly residues" evidence="6">
    <location>
        <begin position="617"/>
        <end position="627"/>
    </location>
</feature>
<dbReference type="GO" id="GO:0016874">
    <property type="term" value="F:ligase activity"/>
    <property type="evidence" value="ECO:0007669"/>
    <property type="project" value="UniProtKB-KW"/>
</dbReference>
<keyword evidence="9" id="KW-1185">Reference proteome</keyword>
<gene>
    <name evidence="8" type="ORF">CYMTET_10482</name>
</gene>
<organism evidence="8 9">
    <name type="scientific">Cymbomonas tetramitiformis</name>
    <dbReference type="NCBI Taxonomy" id="36881"/>
    <lineage>
        <taxon>Eukaryota</taxon>
        <taxon>Viridiplantae</taxon>
        <taxon>Chlorophyta</taxon>
        <taxon>Pyramimonadophyceae</taxon>
        <taxon>Pyramimonadales</taxon>
        <taxon>Pyramimonadaceae</taxon>
        <taxon>Cymbomonas</taxon>
    </lineage>
</organism>